<accession>A0A4V4HB89</accession>
<organism evidence="2 3">
    <name type="scientific">Dendrothele bispora (strain CBS 962.96)</name>
    <dbReference type="NCBI Taxonomy" id="1314807"/>
    <lineage>
        <taxon>Eukaryota</taxon>
        <taxon>Fungi</taxon>
        <taxon>Dikarya</taxon>
        <taxon>Basidiomycota</taxon>
        <taxon>Agaricomycotina</taxon>
        <taxon>Agaricomycetes</taxon>
        <taxon>Agaricomycetidae</taxon>
        <taxon>Agaricales</taxon>
        <taxon>Agaricales incertae sedis</taxon>
        <taxon>Dendrothele</taxon>
    </lineage>
</organism>
<sequence>MSISVANSKRASPSSEDSTGSSECKELEARNTNFTPETAAQTPRTSSTARTKVVRSTALGSQASSPFAFAVASVKRTQMAQIATATFGSSLAVLRRT</sequence>
<evidence type="ECO:0000313" key="3">
    <source>
        <dbReference type="Proteomes" id="UP000297245"/>
    </source>
</evidence>
<name>A0A4V4HB89_DENBC</name>
<feature type="region of interest" description="Disordered" evidence="1">
    <location>
        <begin position="1"/>
        <end position="57"/>
    </location>
</feature>
<evidence type="ECO:0000256" key="1">
    <source>
        <dbReference type="SAM" id="MobiDB-lite"/>
    </source>
</evidence>
<dbReference type="AlphaFoldDB" id="A0A4V4HB89"/>
<protein>
    <submittedName>
        <fullName evidence="2">Uncharacterized protein</fullName>
    </submittedName>
</protein>
<dbReference type="Proteomes" id="UP000297245">
    <property type="component" value="Unassembled WGS sequence"/>
</dbReference>
<dbReference type="EMBL" id="ML180181">
    <property type="protein sequence ID" value="THU78495.1"/>
    <property type="molecule type" value="Genomic_DNA"/>
</dbReference>
<evidence type="ECO:0000313" key="2">
    <source>
        <dbReference type="EMBL" id="THU78495.1"/>
    </source>
</evidence>
<reference evidence="2 3" key="1">
    <citation type="journal article" date="2019" name="Nat. Ecol. Evol.">
        <title>Megaphylogeny resolves global patterns of mushroom evolution.</title>
        <authorList>
            <person name="Varga T."/>
            <person name="Krizsan K."/>
            <person name="Foldi C."/>
            <person name="Dima B."/>
            <person name="Sanchez-Garcia M."/>
            <person name="Sanchez-Ramirez S."/>
            <person name="Szollosi G.J."/>
            <person name="Szarkandi J.G."/>
            <person name="Papp V."/>
            <person name="Albert L."/>
            <person name="Andreopoulos W."/>
            <person name="Angelini C."/>
            <person name="Antonin V."/>
            <person name="Barry K.W."/>
            <person name="Bougher N.L."/>
            <person name="Buchanan P."/>
            <person name="Buyck B."/>
            <person name="Bense V."/>
            <person name="Catcheside P."/>
            <person name="Chovatia M."/>
            <person name="Cooper J."/>
            <person name="Damon W."/>
            <person name="Desjardin D."/>
            <person name="Finy P."/>
            <person name="Geml J."/>
            <person name="Haridas S."/>
            <person name="Hughes K."/>
            <person name="Justo A."/>
            <person name="Karasinski D."/>
            <person name="Kautmanova I."/>
            <person name="Kiss B."/>
            <person name="Kocsube S."/>
            <person name="Kotiranta H."/>
            <person name="LaButti K.M."/>
            <person name="Lechner B.E."/>
            <person name="Liimatainen K."/>
            <person name="Lipzen A."/>
            <person name="Lukacs Z."/>
            <person name="Mihaltcheva S."/>
            <person name="Morgado L.N."/>
            <person name="Niskanen T."/>
            <person name="Noordeloos M.E."/>
            <person name="Ohm R.A."/>
            <person name="Ortiz-Santana B."/>
            <person name="Ovrebo C."/>
            <person name="Racz N."/>
            <person name="Riley R."/>
            <person name="Savchenko A."/>
            <person name="Shiryaev A."/>
            <person name="Soop K."/>
            <person name="Spirin V."/>
            <person name="Szebenyi C."/>
            <person name="Tomsovsky M."/>
            <person name="Tulloss R.E."/>
            <person name="Uehling J."/>
            <person name="Grigoriev I.V."/>
            <person name="Vagvolgyi C."/>
            <person name="Papp T."/>
            <person name="Martin F.M."/>
            <person name="Miettinen O."/>
            <person name="Hibbett D.S."/>
            <person name="Nagy L.G."/>
        </authorList>
    </citation>
    <scope>NUCLEOTIDE SEQUENCE [LARGE SCALE GENOMIC DNA]</scope>
    <source>
        <strain evidence="2 3">CBS 962.96</strain>
    </source>
</reference>
<proteinExistence type="predicted"/>
<feature type="compositionally biased region" description="Low complexity" evidence="1">
    <location>
        <begin position="12"/>
        <end position="22"/>
    </location>
</feature>
<feature type="compositionally biased region" description="Polar residues" evidence="1">
    <location>
        <begin position="1"/>
        <end position="11"/>
    </location>
</feature>
<feature type="compositionally biased region" description="Polar residues" evidence="1">
    <location>
        <begin position="30"/>
        <end position="50"/>
    </location>
</feature>
<gene>
    <name evidence="2" type="ORF">K435DRAFT_876570</name>
</gene>
<keyword evidence="3" id="KW-1185">Reference proteome</keyword>